<comment type="caution">
    <text evidence="2">The sequence shown here is derived from an EMBL/GenBank/DDBJ whole genome shotgun (WGS) entry which is preliminary data.</text>
</comment>
<proteinExistence type="predicted"/>
<name>A0ABW4PXQ3_9MICO</name>
<dbReference type="RefSeq" id="WP_343904099.1">
    <property type="nucleotide sequence ID" value="NZ_BAAAIS010000002.1"/>
</dbReference>
<keyword evidence="1" id="KW-0472">Membrane</keyword>
<accession>A0ABW4PXQ3</accession>
<dbReference type="Proteomes" id="UP001597280">
    <property type="component" value="Unassembled WGS sequence"/>
</dbReference>
<dbReference type="InterPro" id="IPR031596">
    <property type="entry name" value="MaAIMP_sms"/>
</dbReference>
<keyword evidence="3" id="KW-1185">Reference proteome</keyword>
<evidence type="ECO:0000313" key="2">
    <source>
        <dbReference type="EMBL" id="MFD1834870.1"/>
    </source>
</evidence>
<feature type="transmembrane region" description="Helical" evidence="1">
    <location>
        <begin position="6"/>
        <end position="28"/>
    </location>
</feature>
<dbReference type="EMBL" id="JBHUFL010000002">
    <property type="protein sequence ID" value="MFD1834870.1"/>
    <property type="molecule type" value="Genomic_DNA"/>
</dbReference>
<dbReference type="NCBIfam" id="NF033493">
    <property type="entry name" value="MetS_like_NSS"/>
    <property type="match status" value="1"/>
</dbReference>
<reference evidence="3" key="1">
    <citation type="journal article" date="2019" name="Int. J. Syst. Evol. Microbiol.">
        <title>The Global Catalogue of Microorganisms (GCM) 10K type strain sequencing project: providing services to taxonomists for standard genome sequencing and annotation.</title>
        <authorList>
            <consortium name="The Broad Institute Genomics Platform"/>
            <consortium name="The Broad Institute Genome Sequencing Center for Infectious Disease"/>
            <person name="Wu L."/>
            <person name="Ma J."/>
        </authorList>
    </citation>
    <scope>NUCLEOTIDE SEQUENCE [LARGE SCALE GENOMIC DNA]</scope>
    <source>
        <strain evidence="3">JCM 11650</strain>
    </source>
</reference>
<organism evidence="2 3">
    <name type="scientific">Brachybacterium rhamnosum</name>
    <dbReference type="NCBI Taxonomy" id="173361"/>
    <lineage>
        <taxon>Bacteria</taxon>
        <taxon>Bacillati</taxon>
        <taxon>Actinomycetota</taxon>
        <taxon>Actinomycetes</taxon>
        <taxon>Micrococcales</taxon>
        <taxon>Dermabacteraceae</taxon>
        <taxon>Brachybacterium</taxon>
    </lineage>
</organism>
<sequence>MSASAVVMMIIAIVTVWGGLVAAVVNIVRHPEATED</sequence>
<evidence type="ECO:0000256" key="1">
    <source>
        <dbReference type="SAM" id="Phobius"/>
    </source>
</evidence>
<gene>
    <name evidence="2" type="ORF">ACFSDA_07240</name>
</gene>
<dbReference type="Pfam" id="PF16951">
    <property type="entry name" value="MaAIMP_sms"/>
    <property type="match status" value="1"/>
</dbReference>
<protein>
    <submittedName>
        <fullName evidence="2">Methionine/alanine import family NSS transporter small subunit</fullName>
    </submittedName>
</protein>
<keyword evidence="1" id="KW-0812">Transmembrane</keyword>
<keyword evidence="1" id="KW-1133">Transmembrane helix</keyword>
<evidence type="ECO:0000313" key="3">
    <source>
        <dbReference type="Proteomes" id="UP001597280"/>
    </source>
</evidence>